<dbReference type="GO" id="GO:0000245">
    <property type="term" value="P:spliceosomal complex assembly"/>
    <property type="evidence" value="ECO:0007669"/>
    <property type="project" value="TreeGrafter"/>
</dbReference>
<evidence type="ECO:0000256" key="12">
    <source>
        <dbReference type="ARBA" id="ARBA00033194"/>
    </source>
</evidence>
<evidence type="ECO:0000256" key="2">
    <source>
        <dbReference type="ARBA" id="ARBA00011534"/>
    </source>
</evidence>
<dbReference type="GO" id="GO:0005524">
    <property type="term" value="F:ATP binding"/>
    <property type="evidence" value="ECO:0007669"/>
    <property type="project" value="UniProtKB-KW"/>
</dbReference>
<keyword evidence="9" id="KW-0418">Kinase</keyword>
<keyword evidence="6" id="KW-0723">Serine/threonine-protein kinase</keyword>
<dbReference type="Proteomes" id="UP000594364">
    <property type="component" value="Chromosome 5"/>
</dbReference>
<dbReference type="SUPFAM" id="SSF56112">
    <property type="entry name" value="Protein kinase-like (PK-like)"/>
    <property type="match status" value="1"/>
</dbReference>
<protein>
    <recommendedName>
        <fullName evidence="5">EKC/KEOPS complex subunit BUD32</fullName>
        <ecNumber evidence="3">2.7.11.1</ecNumber>
    </recommendedName>
    <alternativeName>
        <fullName evidence="11 12">Atypical Serine/threonine protein kinase BUD32</fullName>
    </alternativeName>
    <alternativeName>
        <fullName evidence="4">EKC/KEOPS complex subunit bud32</fullName>
    </alternativeName>
</protein>
<dbReference type="AlphaFoldDB" id="A0A7S9KV89"/>
<evidence type="ECO:0000256" key="3">
    <source>
        <dbReference type="ARBA" id="ARBA00012513"/>
    </source>
</evidence>
<dbReference type="GO" id="GO:0005737">
    <property type="term" value="C:cytoplasm"/>
    <property type="evidence" value="ECO:0007669"/>
    <property type="project" value="TreeGrafter"/>
</dbReference>
<proteinExistence type="predicted"/>
<evidence type="ECO:0000256" key="11">
    <source>
        <dbReference type="ARBA" id="ARBA00030980"/>
    </source>
</evidence>
<evidence type="ECO:0000313" key="16">
    <source>
        <dbReference type="EMBL" id="QPH09432.1"/>
    </source>
</evidence>
<dbReference type="InterPro" id="IPR008266">
    <property type="entry name" value="Tyr_kinase_AS"/>
</dbReference>
<dbReference type="EC" id="2.7.11.1" evidence="3"/>
<dbReference type="GO" id="GO:0050684">
    <property type="term" value="P:regulation of mRNA processing"/>
    <property type="evidence" value="ECO:0007669"/>
    <property type="project" value="TreeGrafter"/>
</dbReference>
<evidence type="ECO:0000256" key="9">
    <source>
        <dbReference type="ARBA" id="ARBA00022777"/>
    </source>
</evidence>
<gene>
    <name evidence="16" type="ORF">C2857_000202</name>
</gene>
<keyword evidence="17" id="KW-1185">Reference proteome</keyword>
<dbReference type="EMBL" id="CP031389">
    <property type="protein sequence ID" value="QPH09432.1"/>
    <property type="molecule type" value="Genomic_DNA"/>
</dbReference>
<evidence type="ECO:0000256" key="13">
    <source>
        <dbReference type="ARBA" id="ARBA00047899"/>
    </source>
</evidence>
<dbReference type="SMART" id="SM00220">
    <property type="entry name" value="S_TKc"/>
    <property type="match status" value="1"/>
</dbReference>
<dbReference type="PROSITE" id="PS50011">
    <property type="entry name" value="PROTEIN_KINASE_DOM"/>
    <property type="match status" value="1"/>
</dbReference>
<dbReference type="GO" id="GO:0005634">
    <property type="term" value="C:nucleus"/>
    <property type="evidence" value="ECO:0007669"/>
    <property type="project" value="TreeGrafter"/>
</dbReference>
<dbReference type="Gene3D" id="3.30.200.20">
    <property type="entry name" value="Phosphorylase Kinase, domain 1"/>
    <property type="match status" value="2"/>
</dbReference>
<comment type="subunit">
    <text evidence="2">Component of the EKC/KEOPS complex composed of at least BUD32, CGI121, GON7, KAE1 and PCC1; the whole complex dimerizes.</text>
</comment>
<dbReference type="PROSITE" id="PS00109">
    <property type="entry name" value="PROTEIN_KINASE_TYR"/>
    <property type="match status" value="1"/>
</dbReference>
<evidence type="ECO:0000256" key="7">
    <source>
        <dbReference type="ARBA" id="ARBA00022679"/>
    </source>
</evidence>
<evidence type="ECO:0000256" key="6">
    <source>
        <dbReference type="ARBA" id="ARBA00022527"/>
    </source>
</evidence>
<comment type="catalytic activity">
    <reaction evidence="14">
        <text>L-seryl-[protein] + ATP = O-phospho-L-seryl-[protein] + ADP + H(+)</text>
        <dbReference type="Rhea" id="RHEA:17989"/>
        <dbReference type="Rhea" id="RHEA-COMP:9863"/>
        <dbReference type="Rhea" id="RHEA-COMP:11604"/>
        <dbReference type="ChEBI" id="CHEBI:15378"/>
        <dbReference type="ChEBI" id="CHEBI:29999"/>
        <dbReference type="ChEBI" id="CHEBI:30616"/>
        <dbReference type="ChEBI" id="CHEBI:83421"/>
        <dbReference type="ChEBI" id="CHEBI:456216"/>
        <dbReference type="EC" id="2.7.11.1"/>
    </reaction>
</comment>
<comment type="catalytic activity">
    <reaction evidence="13">
        <text>L-threonyl-[protein] + ATP = O-phospho-L-threonyl-[protein] + ADP + H(+)</text>
        <dbReference type="Rhea" id="RHEA:46608"/>
        <dbReference type="Rhea" id="RHEA-COMP:11060"/>
        <dbReference type="Rhea" id="RHEA-COMP:11605"/>
        <dbReference type="ChEBI" id="CHEBI:15378"/>
        <dbReference type="ChEBI" id="CHEBI:30013"/>
        <dbReference type="ChEBI" id="CHEBI:30616"/>
        <dbReference type="ChEBI" id="CHEBI:61977"/>
        <dbReference type="ChEBI" id="CHEBI:456216"/>
        <dbReference type="EC" id="2.7.11.1"/>
    </reaction>
</comment>
<dbReference type="OrthoDB" id="5979581at2759"/>
<comment type="function">
    <text evidence="1">Component of the EKC/KEOPS complex that is required for the formation of a threonylcarbamoyl group on adenosine at position 37 (t(6)A37) in tRNAs that read codons beginning with adenine. The complex is probably involved in the transfer of the threonylcarbamoyl moiety of threonylcarbamoyl-AMP (TC-AMP) to the N6 group of A37. BUD32 has ATPase activity in the context of the EKC/KEOPS complex and likely plays a supporting role to the catalytic subunit KAE1. The EKC/KEOPS complex also promotes both telomere uncapping and telomere elongation. The complex is required for efficient recruitment of transcriptional coactivators.</text>
</comment>
<dbReference type="GO" id="GO:0004674">
    <property type="term" value="F:protein serine/threonine kinase activity"/>
    <property type="evidence" value="ECO:0007669"/>
    <property type="project" value="UniProtKB-KW"/>
</dbReference>
<feature type="domain" description="Protein kinase" evidence="15">
    <location>
        <begin position="85"/>
        <end position="384"/>
    </location>
</feature>
<keyword evidence="7" id="KW-0808">Transferase</keyword>
<dbReference type="InterPro" id="IPR000719">
    <property type="entry name" value="Prot_kinase_dom"/>
</dbReference>
<evidence type="ECO:0000256" key="1">
    <source>
        <dbReference type="ARBA" id="ARBA00003747"/>
    </source>
</evidence>
<dbReference type="PANTHER" id="PTHR47634">
    <property type="entry name" value="PROTEIN KINASE DOMAIN-CONTAINING PROTEIN-RELATED"/>
    <property type="match status" value="1"/>
</dbReference>
<accession>A0A7S9KV89</accession>
<name>A0A7S9KV89_EPIFF</name>
<evidence type="ECO:0000256" key="10">
    <source>
        <dbReference type="ARBA" id="ARBA00022840"/>
    </source>
</evidence>
<evidence type="ECO:0000256" key="8">
    <source>
        <dbReference type="ARBA" id="ARBA00022741"/>
    </source>
</evidence>
<dbReference type="PANTHER" id="PTHR47634:SF9">
    <property type="entry name" value="PROTEIN KINASE DOMAIN-CONTAINING PROTEIN-RELATED"/>
    <property type="match status" value="1"/>
</dbReference>
<keyword evidence="10" id="KW-0067">ATP-binding</keyword>
<keyword evidence="8" id="KW-0547">Nucleotide-binding</keyword>
<sequence length="391" mass="44504">MITSATLLTFRARIAHLCFTRCPTSSIKPGGALLSRVMPFNVRTFSTDGFEKLPEQTKIEEETVPDYRAERFYPVRLGEIFKCRYQVVAKLGFGTASTVWLCRKLVNNELAVSRHVRSIEADHPGRGMLRLVQDDFQVAGPHGMHQCLVFDPLGLTFTQFRNKFPNRALNKELLQQTLQLILLGLDFLHQAEVVHTDISPNNILLGSPDLSVFETVEKSELEQPSARKLLPDRTIYLSQRLPITFGLPILCDFGAARIGRTHFGDVMPAVYRAPEIWDIFEGGRLFHAVKDGVFSDELHLAEMVSLMGPPPKRFLERSQTCARYWDGEGNWIASTPIPQQTFESREGRLEGKDKELLLNLVRRILCWLPDDRPSAQDLFENEFLIQHSLLD</sequence>
<organism evidence="16 17">
    <name type="scientific">Epichloe festucae (strain Fl1)</name>
    <dbReference type="NCBI Taxonomy" id="877507"/>
    <lineage>
        <taxon>Eukaryota</taxon>
        <taxon>Fungi</taxon>
        <taxon>Dikarya</taxon>
        <taxon>Ascomycota</taxon>
        <taxon>Pezizomycotina</taxon>
        <taxon>Sordariomycetes</taxon>
        <taxon>Hypocreomycetidae</taxon>
        <taxon>Hypocreales</taxon>
        <taxon>Clavicipitaceae</taxon>
        <taxon>Epichloe</taxon>
    </lineage>
</organism>
<evidence type="ECO:0000256" key="4">
    <source>
        <dbReference type="ARBA" id="ARBA00013948"/>
    </source>
</evidence>
<reference evidence="16 17" key="1">
    <citation type="journal article" date="2018" name="PLoS Genet.">
        <title>Repeat elements organise 3D genome structure and mediate transcription in the filamentous fungus Epichloe festucae.</title>
        <authorList>
            <person name="Winter D.J."/>
            <person name="Ganley A.R.D."/>
            <person name="Young C.A."/>
            <person name="Liachko I."/>
            <person name="Schardl C.L."/>
            <person name="Dupont P.Y."/>
            <person name="Berry D."/>
            <person name="Ram A."/>
            <person name="Scott B."/>
            <person name="Cox M.P."/>
        </authorList>
    </citation>
    <scope>NUCLEOTIDE SEQUENCE [LARGE SCALE GENOMIC DNA]</scope>
    <source>
        <strain evidence="16 17">Fl1</strain>
    </source>
</reference>
<evidence type="ECO:0000259" key="15">
    <source>
        <dbReference type="PROSITE" id="PS50011"/>
    </source>
</evidence>
<evidence type="ECO:0000256" key="5">
    <source>
        <dbReference type="ARBA" id="ARBA00019973"/>
    </source>
</evidence>
<dbReference type="Gene3D" id="1.10.510.10">
    <property type="entry name" value="Transferase(Phosphotransferase) domain 1"/>
    <property type="match status" value="2"/>
</dbReference>
<dbReference type="InterPro" id="IPR011009">
    <property type="entry name" value="Kinase-like_dom_sf"/>
</dbReference>
<evidence type="ECO:0000256" key="14">
    <source>
        <dbReference type="ARBA" id="ARBA00048679"/>
    </source>
</evidence>
<dbReference type="Pfam" id="PF00069">
    <property type="entry name" value="Pkinase"/>
    <property type="match status" value="1"/>
</dbReference>
<evidence type="ECO:0000313" key="17">
    <source>
        <dbReference type="Proteomes" id="UP000594364"/>
    </source>
</evidence>
<dbReference type="InterPro" id="IPR051334">
    <property type="entry name" value="SRPK"/>
</dbReference>